<accession>V8P339</accession>
<keyword evidence="15" id="KW-0968">Cytoplasmic vesicle</keyword>
<evidence type="ECO:0000256" key="16">
    <source>
        <dbReference type="ARBA" id="ARBA00069633"/>
    </source>
</evidence>
<comment type="caution">
    <text evidence="21">The sequence shown here is derived from an EMBL/GenBank/DDBJ whole genome shotgun (WGS) entry which is preliminary data.</text>
</comment>
<keyword evidence="3" id="KW-0813">Transport</keyword>
<name>V8P339_OPHHA</name>
<dbReference type="InterPro" id="IPR037278">
    <property type="entry name" value="ARFGAP/RecO"/>
</dbReference>
<evidence type="ECO:0000256" key="18">
    <source>
        <dbReference type="PROSITE-ProRule" id="PRU00288"/>
    </source>
</evidence>
<evidence type="ECO:0000256" key="2">
    <source>
        <dbReference type="ARBA" id="ARBA00004541"/>
    </source>
</evidence>
<evidence type="ECO:0000256" key="14">
    <source>
        <dbReference type="ARBA" id="ARBA00023242"/>
    </source>
</evidence>
<feature type="non-terminal residue" evidence="21">
    <location>
        <position position="1"/>
    </location>
</feature>
<dbReference type="Gene3D" id="1.10.220.150">
    <property type="entry name" value="Arf GTPase activating protein"/>
    <property type="match status" value="1"/>
</dbReference>
<dbReference type="CDD" id="cd08857">
    <property type="entry name" value="ArfGap_AGFG1"/>
    <property type="match status" value="1"/>
</dbReference>
<dbReference type="FunFam" id="1.10.220.150:FF:000005">
    <property type="entry name" value="Arf-GAP domain and FG repeat-containing protein 1"/>
    <property type="match status" value="1"/>
</dbReference>
<dbReference type="FunFam" id="3.30.450.50:FF:000005">
    <property type="entry name" value="arf-GAP domain and FG repeat-containing protein 1"/>
    <property type="match status" value="1"/>
</dbReference>
<keyword evidence="6" id="KW-0479">Metal-binding</keyword>
<keyword evidence="12" id="KW-0238">DNA-binding</keyword>
<organism evidence="21 22">
    <name type="scientific">Ophiophagus hannah</name>
    <name type="common">King cobra</name>
    <name type="synonym">Naja hannah</name>
    <dbReference type="NCBI Taxonomy" id="8665"/>
    <lineage>
        <taxon>Eukaryota</taxon>
        <taxon>Metazoa</taxon>
        <taxon>Chordata</taxon>
        <taxon>Craniata</taxon>
        <taxon>Vertebrata</taxon>
        <taxon>Euteleostomi</taxon>
        <taxon>Lepidosauria</taxon>
        <taxon>Squamata</taxon>
        <taxon>Bifurcata</taxon>
        <taxon>Unidentata</taxon>
        <taxon>Episquamata</taxon>
        <taxon>Toxicofera</taxon>
        <taxon>Serpentes</taxon>
        <taxon>Colubroidea</taxon>
        <taxon>Elapidae</taxon>
        <taxon>Elapinae</taxon>
        <taxon>Ophiophagus</taxon>
    </lineage>
</organism>
<keyword evidence="13" id="KW-0325">Glycoprotein</keyword>
<evidence type="ECO:0000256" key="9">
    <source>
        <dbReference type="ARBA" id="ARBA00022782"/>
    </source>
</evidence>
<dbReference type="GO" id="GO:0016020">
    <property type="term" value="C:membrane"/>
    <property type="evidence" value="ECO:0007669"/>
    <property type="project" value="TreeGrafter"/>
</dbReference>
<dbReference type="GO" id="GO:0045109">
    <property type="term" value="P:intermediate filament organization"/>
    <property type="evidence" value="ECO:0007669"/>
    <property type="project" value="TreeGrafter"/>
</dbReference>
<dbReference type="GO" id="GO:0008270">
    <property type="term" value="F:zinc ion binding"/>
    <property type="evidence" value="ECO:0007669"/>
    <property type="project" value="UniProtKB-KW"/>
</dbReference>
<evidence type="ECO:0000256" key="19">
    <source>
        <dbReference type="SAM" id="MobiDB-lite"/>
    </source>
</evidence>
<feature type="region of interest" description="Disordered" evidence="19">
    <location>
        <begin position="204"/>
        <end position="224"/>
    </location>
</feature>
<evidence type="ECO:0000256" key="15">
    <source>
        <dbReference type="ARBA" id="ARBA00023329"/>
    </source>
</evidence>
<evidence type="ECO:0000256" key="13">
    <source>
        <dbReference type="ARBA" id="ARBA00023180"/>
    </source>
</evidence>
<dbReference type="PANTHER" id="PTHR46134:SF3">
    <property type="entry name" value="ARFGAP WITH FG REPEATS 1"/>
    <property type="match status" value="1"/>
</dbReference>
<evidence type="ECO:0000256" key="17">
    <source>
        <dbReference type="ARBA" id="ARBA00078983"/>
    </source>
</evidence>
<keyword evidence="4" id="KW-0217">Developmental protein</keyword>
<keyword evidence="9" id="KW-0221">Differentiation</keyword>
<comment type="subcellular location">
    <subcellularLocation>
        <location evidence="2">Cytoplasmic vesicle</location>
    </subcellularLocation>
    <subcellularLocation>
        <location evidence="1">Nucleus</location>
    </subcellularLocation>
</comment>
<evidence type="ECO:0000256" key="10">
    <source>
        <dbReference type="ARBA" id="ARBA00022833"/>
    </source>
</evidence>
<sequence>MAASAKRKQEEKHLKLLREMSSLPPNRKCFDCDQRGPTYTDMTVGSFVCTSCSGILRGLNPPHRVKSISMTTFTQQEIEFLQKHGNEVCKQIWLGLFDDRSSAIPDFRDPQKVKEFLQEKYEKKRWLVHLSKAYSWIVASSFINDGFGDAIINTDVLIWHFRYVPPEQAKVVASVHASISGSSASSTSSTPEVKPLKSLLGESAPPLHLNKDTPTQSPVTIRAQGQSQEKKQFDLLSDLGSDIFAAPAQHITATANFANFAHFNSHTAQNSANAGFANFDAFGQSSASSNFGGFPTASQSAFQHQNTAFRTLSSSCSFGDFTTSAFPGQAMRSGSARSVNANFAHFDNFPKSSSADFGAFGGSQSNTTAASKAVVNKPCLQSADKYAALANLDNIFSTGQGGNEQGNGFSASTVSAASAPSQTSTSSDKYAALAELDSVFSSTATTSNAYTSTSNVSSNAFGTVPVGANTQTQSASSSVPAQFGVSVPHFSAAPSTNPFVAAPVAAVAASTNPFQTTSRGAAATTFGTASMSMPAGFGTTASYSLPTSFSGNFQQPAFPTQAAFSQAAFTQQPNGRSSNGAFSNRKLINQSFLIAL</sequence>
<keyword evidence="10" id="KW-0862">Zinc</keyword>
<keyword evidence="5" id="KW-0597">Phosphoprotein</keyword>
<dbReference type="InterPro" id="IPR038508">
    <property type="entry name" value="ArfGAP_dom_sf"/>
</dbReference>
<evidence type="ECO:0000259" key="20">
    <source>
        <dbReference type="PROSITE" id="PS50115"/>
    </source>
</evidence>
<dbReference type="GO" id="GO:0007289">
    <property type="term" value="P:spermatid nucleus differentiation"/>
    <property type="evidence" value="ECO:0007669"/>
    <property type="project" value="TreeGrafter"/>
</dbReference>
<dbReference type="GO" id="GO:0003677">
    <property type="term" value="F:DNA binding"/>
    <property type="evidence" value="ECO:0007669"/>
    <property type="project" value="UniProtKB-KW"/>
</dbReference>
<evidence type="ECO:0000256" key="7">
    <source>
        <dbReference type="ARBA" id="ARBA00022737"/>
    </source>
</evidence>
<dbReference type="PANTHER" id="PTHR46134">
    <property type="entry name" value="DRONGO, ISOFORM F"/>
    <property type="match status" value="1"/>
</dbReference>
<evidence type="ECO:0000313" key="21">
    <source>
        <dbReference type="EMBL" id="ETE68403.1"/>
    </source>
</evidence>
<dbReference type="SMART" id="SM00105">
    <property type="entry name" value="ArfGap"/>
    <property type="match status" value="1"/>
</dbReference>
<keyword evidence="22" id="KW-1185">Reference proteome</keyword>
<keyword evidence="14" id="KW-0539">Nucleus</keyword>
<evidence type="ECO:0000256" key="3">
    <source>
        <dbReference type="ARBA" id="ARBA00022448"/>
    </source>
</evidence>
<evidence type="ECO:0000256" key="1">
    <source>
        <dbReference type="ARBA" id="ARBA00004123"/>
    </source>
</evidence>
<feature type="compositionally biased region" description="Polar residues" evidence="19">
    <location>
        <begin position="212"/>
        <end position="224"/>
    </location>
</feature>
<reference evidence="21 22" key="1">
    <citation type="journal article" date="2013" name="Proc. Natl. Acad. Sci. U.S.A.">
        <title>The king cobra genome reveals dynamic gene evolution and adaptation in the snake venom system.</title>
        <authorList>
            <person name="Vonk F.J."/>
            <person name="Casewell N.R."/>
            <person name="Henkel C.V."/>
            <person name="Heimberg A.M."/>
            <person name="Jansen H.J."/>
            <person name="McCleary R.J."/>
            <person name="Kerkkamp H.M."/>
            <person name="Vos R.A."/>
            <person name="Guerreiro I."/>
            <person name="Calvete J.J."/>
            <person name="Wuster W."/>
            <person name="Woods A.E."/>
            <person name="Logan J.M."/>
            <person name="Harrison R.A."/>
            <person name="Castoe T.A."/>
            <person name="de Koning A.P."/>
            <person name="Pollock D.D."/>
            <person name="Yandell M."/>
            <person name="Calderon D."/>
            <person name="Renjifo C."/>
            <person name="Currier R.B."/>
            <person name="Salgado D."/>
            <person name="Pla D."/>
            <person name="Sanz L."/>
            <person name="Hyder A.S."/>
            <person name="Ribeiro J.M."/>
            <person name="Arntzen J.W."/>
            <person name="van den Thillart G.E."/>
            <person name="Boetzer M."/>
            <person name="Pirovano W."/>
            <person name="Dirks R.P."/>
            <person name="Spaink H.P."/>
            <person name="Duboule D."/>
            <person name="McGlinn E."/>
            <person name="Kini R.M."/>
            <person name="Richardson M.K."/>
        </authorList>
    </citation>
    <scope>NUCLEOTIDE SEQUENCE</scope>
    <source>
        <tissue evidence="21">Blood</tissue>
    </source>
</reference>
<keyword evidence="7" id="KW-0677">Repeat</keyword>
<dbReference type="InterPro" id="IPR001164">
    <property type="entry name" value="ArfGAP_dom"/>
</dbReference>
<dbReference type="PRINTS" id="PR00405">
    <property type="entry name" value="REVINTRACTNG"/>
</dbReference>
<dbReference type="InterPro" id="IPR052248">
    <property type="entry name" value="Arf-GAP_FG-repeat_protein"/>
</dbReference>
<dbReference type="OrthoDB" id="6036at2759"/>
<evidence type="ECO:0000256" key="6">
    <source>
        <dbReference type="ARBA" id="ARBA00022723"/>
    </source>
</evidence>
<evidence type="ECO:0000256" key="4">
    <source>
        <dbReference type="ARBA" id="ARBA00022473"/>
    </source>
</evidence>
<dbReference type="PROSITE" id="PS50115">
    <property type="entry name" value="ARFGAP"/>
    <property type="match status" value="1"/>
</dbReference>
<dbReference type="Proteomes" id="UP000018936">
    <property type="component" value="Unassembled WGS sequence"/>
</dbReference>
<dbReference type="EMBL" id="AZIM01001027">
    <property type="protein sequence ID" value="ETE68403.1"/>
    <property type="molecule type" value="Genomic_DNA"/>
</dbReference>
<dbReference type="SUPFAM" id="SSF57863">
    <property type="entry name" value="ArfGap/RecO-like zinc finger"/>
    <property type="match status" value="1"/>
</dbReference>
<dbReference type="GO" id="GO:0031410">
    <property type="term" value="C:cytoplasmic vesicle"/>
    <property type="evidence" value="ECO:0007669"/>
    <property type="project" value="UniProtKB-SubCell"/>
</dbReference>
<evidence type="ECO:0000256" key="12">
    <source>
        <dbReference type="ARBA" id="ARBA00023125"/>
    </source>
</evidence>
<evidence type="ECO:0000256" key="11">
    <source>
        <dbReference type="ARBA" id="ARBA00022871"/>
    </source>
</evidence>
<evidence type="ECO:0000256" key="8">
    <source>
        <dbReference type="ARBA" id="ARBA00022771"/>
    </source>
</evidence>
<keyword evidence="11" id="KW-0744">Spermatogenesis</keyword>
<evidence type="ECO:0000313" key="22">
    <source>
        <dbReference type="Proteomes" id="UP000018936"/>
    </source>
</evidence>
<dbReference type="GO" id="GO:0005634">
    <property type="term" value="C:nucleus"/>
    <property type="evidence" value="ECO:0007669"/>
    <property type="project" value="UniProtKB-SubCell"/>
</dbReference>
<dbReference type="GO" id="GO:0001675">
    <property type="term" value="P:acrosome assembly"/>
    <property type="evidence" value="ECO:0007669"/>
    <property type="project" value="TreeGrafter"/>
</dbReference>
<proteinExistence type="predicted"/>
<feature type="domain" description="Arf-GAP" evidence="20">
    <location>
        <begin position="11"/>
        <end position="135"/>
    </location>
</feature>
<protein>
    <recommendedName>
        <fullName evidence="16">Arf-GAP domain and FG repeat-containing protein 1</fullName>
    </recommendedName>
    <alternativeName>
        <fullName evidence="17">Nucleoporin-like protein RIP</fullName>
    </alternativeName>
</protein>
<dbReference type="Pfam" id="PF01412">
    <property type="entry name" value="ArfGap"/>
    <property type="match status" value="1"/>
</dbReference>
<gene>
    <name evidence="21" type="primary">AGFG1</name>
    <name evidence="21" type="ORF">L345_05806</name>
</gene>
<keyword evidence="8 18" id="KW-0863">Zinc-finger</keyword>
<dbReference type="GO" id="GO:0005096">
    <property type="term" value="F:GTPase activator activity"/>
    <property type="evidence" value="ECO:0007669"/>
    <property type="project" value="InterPro"/>
</dbReference>
<dbReference type="AlphaFoldDB" id="V8P339"/>
<dbReference type="Gene3D" id="3.30.450.50">
    <property type="entry name" value="Longin domain"/>
    <property type="match status" value="1"/>
</dbReference>
<evidence type="ECO:0000256" key="5">
    <source>
        <dbReference type="ARBA" id="ARBA00022553"/>
    </source>
</evidence>